<comment type="similarity">
    <text evidence="1">Belongs to the WXG100 family.</text>
</comment>
<protein>
    <recommendedName>
        <fullName evidence="1">ESAT-6-like protein</fullName>
    </recommendedName>
</protein>
<name>A0A0A0J1P7_9MICO</name>
<comment type="caution">
    <text evidence="2">The sequence shown here is derived from an EMBL/GenBank/DDBJ whole genome shotgun (WGS) entry which is preliminary data.</text>
</comment>
<dbReference type="eggNOG" id="COG4842">
    <property type="taxonomic scope" value="Bacteria"/>
</dbReference>
<dbReference type="AlphaFoldDB" id="A0A0A0J1P7"/>
<organism evidence="2 3">
    <name type="scientific">Knoellia sinensis KCTC 19936</name>
    <dbReference type="NCBI Taxonomy" id="1385520"/>
    <lineage>
        <taxon>Bacteria</taxon>
        <taxon>Bacillati</taxon>
        <taxon>Actinomycetota</taxon>
        <taxon>Actinomycetes</taxon>
        <taxon>Micrococcales</taxon>
        <taxon>Intrasporangiaceae</taxon>
        <taxon>Knoellia</taxon>
    </lineage>
</organism>
<dbReference type="STRING" id="1385520.N802_06490"/>
<evidence type="ECO:0000256" key="1">
    <source>
        <dbReference type="RuleBase" id="RU362001"/>
    </source>
</evidence>
<dbReference type="RefSeq" id="WP_035918376.1">
    <property type="nucleotide sequence ID" value="NZ_AVPJ01000017.1"/>
</dbReference>
<accession>A0A0A0J1P7</accession>
<dbReference type="Gene3D" id="1.10.287.1060">
    <property type="entry name" value="ESAT-6-like"/>
    <property type="match status" value="1"/>
</dbReference>
<dbReference type="InterPro" id="IPR010310">
    <property type="entry name" value="T7SS_ESAT-6-like"/>
</dbReference>
<dbReference type="EMBL" id="AVPJ01000017">
    <property type="protein sequence ID" value="KGN30639.1"/>
    <property type="molecule type" value="Genomic_DNA"/>
</dbReference>
<dbReference type="Pfam" id="PF06013">
    <property type="entry name" value="WXG100"/>
    <property type="match status" value="1"/>
</dbReference>
<sequence length="96" mass="10258">MAAQFQVDTERIQAASGDIARIASEIEGQVAQMLSRLTALQDAWKGGAATQFHGVVTQWQGTQRQVQTSLDSIGQVLGAAGAQYAETEAANMRMFS</sequence>
<dbReference type="Proteomes" id="UP000030002">
    <property type="component" value="Unassembled WGS sequence"/>
</dbReference>
<evidence type="ECO:0000313" key="3">
    <source>
        <dbReference type="Proteomes" id="UP000030002"/>
    </source>
</evidence>
<gene>
    <name evidence="2" type="ORF">N802_06490</name>
</gene>
<dbReference type="OrthoDB" id="4231069at2"/>
<dbReference type="NCBIfam" id="TIGR03930">
    <property type="entry name" value="WXG100_ESAT6"/>
    <property type="match status" value="1"/>
</dbReference>
<evidence type="ECO:0000313" key="2">
    <source>
        <dbReference type="EMBL" id="KGN30639.1"/>
    </source>
</evidence>
<keyword evidence="3" id="KW-1185">Reference proteome</keyword>
<reference evidence="2 3" key="1">
    <citation type="submission" date="2013-08" db="EMBL/GenBank/DDBJ databases">
        <title>The genome sequence of Knoellia sinensis.</title>
        <authorList>
            <person name="Zhu W."/>
            <person name="Wang G."/>
        </authorList>
    </citation>
    <scope>NUCLEOTIDE SEQUENCE [LARGE SCALE GENOMIC DNA]</scope>
    <source>
        <strain evidence="2 3">KCTC 19936</strain>
    </source>
</reference>
<dbReference type="SUPFAM" id="SSF140453">
    <property type="entry name" value="EsxAB dimer-like"/>
    <property type="match status" value="1"/>
</dbReference>
<dbReference type="InterPro" id="IPR036689">
    <property type="entry name" value="ESAT-6-like_sf"/>
</dbReference>
<proteinExistence type="inferred from homology"/>